<evidence type="ECO:0000256" key="13">
    <source>
        <dbReference type="ARBA" id="ARBA00023237"/>
    </source>
</evidence>
<dbReference type="Gene3D" id="3.10.560.10">
    <property type="entry name" value="Outer membrane lipoprotein wza domain like"/>
    <property type="match status" value="1"/>
</dbReference>
<evidence type="ECO:0000313" key="18">
    <source>
        <dbReference type="EMBL" id="TLD41473.1"/>
    </source>
</evidence>
<keyword evidence="7" id="KW-0732">Signal</keyword>
<dbReference type="InterPro" id="IPR003715">
    <property type="entry name" value="Poly_export_N"/>
</dbReference>
<evidence type="ECO:0000256" key="4">
    <source>
        <dbReference type="ARBA" id="ARBA00022452"/>
    </source>
</evidence>
<feature type="domain" description="SLBB" evidence="17">
    <location>
        <begin position="139"/>
        <end position="250"/>
    </location>
</feature>
<keyword evidence="14" id="KW-0449">Lipoprotein</keyword>
<dbReference type="PANTHER" id="PTHR33619:SF3">
    <property type="entry name" value="POLYSACCHARIDE EXPORT PROTEIN GFCE-RELATED"/>
    <property type="match status" value="1"/>
</dbReference>
<evidence type="ECO:0000256" key="8">
    <source>
        <dbReference type="ARBA" id="ARBA00023047"/>
    </source>
</evidence>
<evidence type="ECO:0000256" key="1">
    <source>
        <dbReference type="ARBA" id="ARBA00004571"/>
    </source>
</evidence>
<evidence type="ECO:0000256" key="9">
    <source>
        <dbReference type="ARBA" id="ARBA00023065"/>
    </source>
</evidence>
<gene>
    <name evidence="18" type="ORF">JETT_2269</name>
</gene>
<organism evidence="18 19">
    <name type="scientific">Candidatus Jettenia ecosi</name>
    <dbReference type="NCBI Taxonomy" id="2494326"/>
    <lineage>
        <taxon>Bacteria</taxon>
        <taxon>Pseudomonadati</taxon>
        <taxon>Planctomycetota</taxon>
        <taxon>Candidatus Brocadiia</taxon>
        <taxon>Candidatus Brocadiales</taxon>
        <taxon>Candidatus Brocadiaceae</taxon>
        <taxon>Candidatus Jettenia</taxon>
    </lineage>
</organism>
<dbReference type="Gene3D" id="3.30.1950.10">
    <property type="entry name" value="wza like domain"/>
    <property type="match status" value="1"/>
</dbReference>
<keyword evidence="9" id="KW-0406">Ion transport</keyword>
<keyword evidence="10" id="KW-0626">Porin</keyword>
<feature type="domain" description="SLBB" evidence="17">
    <location>
        <begin position="256"/>
        <end position="335"/>
    </location>
</feature>
<evidence type="ECO:0000256" key="15">
    <source>
        <dbReference type="SAM" id="MobiDB-lite"/>
    </source>
</evidence>
<comment type="similarity">
    <text evidence="2">Belongs to the BexD/CtrA/VexA family.</text>
</comment>
<comment type="caution">
    <text evidence="18">The sequence shown here is derived from an EMBL/GenBank/DDBJ whole genome shotgun (WGS) entry which is preliminary data.</text>
</comment>
<dbReference type="GO" id="GO:0006811">
    <property type="term" value="P:monoatomic ion transport"/>
    <property type="evidence" value="ECO:0007669"/>
    <property type="project" value="UniProtKB-KW"/>
</dbReference>
<proteinExistence type="inferred from homology"/>
<feature type="domain" description="Polysaccharide export protein N-terminal" evidence="16">
    <location>
        <begin position="55"/>
        <end position="133"/>
    </location>
</feature>
<keyword evidence="11" id="KW-0472">Membrane</keyword>
<keyword evidence="8" id="KW-0625">Polysaccharide transport</keyword>
<dbReference type="InterPro" id="IPR049712">
    <property type="entry name" value="Poly_export"/>
</dbReference>
<evidence type="ECO:0000256" key="12">
    <source>
        <dbReference type="ARBA" id="ARBA00023139"/>
    </source>
</evidence>
<reference evidence="18 19" key="1">
    <citation type="submission" date="2019-04" db="EMBL/GenBank/DDBJ databases">
        <title>Genome of a novel bacterium Candidatus Jettenia ecosi reconstructed from metagenome of an anammox bioreactor.</title>
        <authorList>
            <person name="Mardanov A.V."/>
            <person name="Beletsky A.V."/>
            <person name="Ravin N.V."/>
            <person name="Botchkova E.A."/>
            <person name="Litti Y.V."/>
            <person name="Nozhevnikova A.N."/>
        </authorList>
    </citation>
    <scope>NUCLEOTIDE SEQUENCE [LARGE SCALE GENOMIC DNA]</scope>
    <source>
        <strain evidence="18">J2</strain>
    </source>
</reference>
<evidence type="ECO:0000256" key="10">
    <source>
        <dbReference type="ARBA" id="ARBA00023114"/>
    </source>
</evidence>
<accession>A0A533Q9V2</accession>
<keyword evidence="5" id="KW-0762">Sugar transport</keyword>
<evidence type="ECO:0000256" key="14">
    <source>
        <dbReference type="ARBA" id="ARBA00023288"/>
    </source>
</evidence>
<keyword evidence="6" id="KW-0812">Transmembrane</keyword>
<dbReference type="EMBL" id="SULG01000047">
    <property type="protein sequence ID" value="TLD41473.1"/>
    <property type="molecule type" value="Genomic_DNA"/>
</dbReference>
<evidence type="ECO:0000256" key="5">
    <source>
        <dbReference type="ARBA" id="ARBA00022597"/>
    </source>
</evidence>
<dbReference type="Proteomes" id="UP000319783">
    <property type="component" value="Unassembled WGS sequence"/>
</dbReference>
<protein>
    <submittedName>
        <fullName evidence="18">Capsular polysaccharide synthesis enzyme CpsC, polysaccharide export</fullName>
    </submittedName>
</protein>
<dbReference type="GO" id="GO:0015159">
    <property type="term" value="F:polysaccharide transmembrane transporter activity"/>
    <property type="evidence" value="ECO:0007669"/>
    <property type="project" value="InterPro"/>
</dbReference>
<evidence type="ECO:0000256" key="7">
    <source>
        <dbReference type="ARBA" id="ARBA00022729"/>
    </source>
</evidence>
<feature type="compositionally biased region" description="Basic and acidic residues" evidence="15">
    <location>
        <begin position="33"/>
        <end position="49"/>
    </location>
</feature>
<dbReference type="GO" id="GO:0046930">
    <property type="term" value="C:pore complex"/>
    <property type="evidence" value="ECO:0007669"/>
    <property type="project" value="UniProtKB-KW"/>
</dbReference>
<dbReference type="GO" id="GO:0009279">
    <property type="term" value="C:cell outer membrane"/>
    <property type="evidence" value="ECO:0007669"/>
    <property type="project" value="UniProtKB-SubCell"/>
</dbReference>
<evidence type="ECO:0000313" key="19">
    <source>
        <dbReference type="Proteomes" id="UP000319783"/>
    </source>
</evidence>
<keyword evidence="3" id="KW-0813">Transport</keyword>
<name>A0A533Q9V2_9BACT</name>
<evidence type="ECO:0000259" key="16">
    <source>
        <dbReference type="Pfam" id="PF02563"/>
    </source>
</evidence>
<dbReference type="Pfam" id="PF22461">
    <property type="entry name" value="SLBB_2"/>
    <property type="match status" value="2"/>
</dbReference>
<dbReference type="InterPro" id="IPR054765">
    <property type="entry name" value="SLBB_dom"/>
</dbReference>
<evidence type="ECO:0000256" key="3">
    <source>
        <dbReference type="ARBA" id="ARBA00022448"/>
    </source>
</evidence>
<evidence type="ECO:0000259" key="17">
    <source>
        <dbReference type="Pfam" id="PF22461"/>
    </source>
</evidence>
<keyword evidence="12" id="KW-0564">Palmitate</keyword>
<evidence type="ECO:0000256" key="2">
    <source>
        <dbReference type="ARBA" id="ARBA00009450"/>
    </source>
</evidence>
<comment type="subcellular location">
    <subcellularLocation>
        <location evidence="1">Cell outer membrane</location>
        <topology evidence="1">Multi-pass membrane protein</topology>
    </subcellularLocation>
</comment>
<dbReference type="PANTHER" id="PTHR33619">
    <property type="entry name" value="POLYSACCHARIDE EXPORT PROTEIN GFCE-RELATED"/>
    <property type="match status" value="1"/>
</dbReference>
<evidence type="ECO:0000256" key="6">
    <source>
        <dbReference type="ARBA" id="ARBA00022692"/>
    </source>
</evidence>
<dbReference type="AlphaFoldDB" id="A0A533Q9V2"/>
<dbReference type="Pfam" id="PF02563">
    <property type="entry name" value="Poly_export"/>
    <property type="match status" value="1"/>
</dbReference>
<feature type="region of interest" description="Disordered" evidence="15">
    <location>
        <begin position="26"/>
        <end position="49"/>
    </location>
</feature>
<evidence type="ECO:0000256" key="11">
    <source>
        <dbReference type="ARBA" id="ARBA00023136"/>
    </source>
</evidence>
<dbReference type="GO" id="GO:0015288">
    <property type="term" value="F:porin activity"/>
    <property type="evidence" value="ECO:0007669"/>
    <property type="project" value="UniProtKB-KW"/>
</dbReference>
<keyword evidence="13" id="KW-0998">Cell outer membrane</keyword>
<keyword evidence="4" id="KW-1134">Transmembrane beta strand</keyword>
<sequence>MSAYNIYKDNKSLIVDIDKQSFQRNNHIQNQQTREKRNNDSDNNKSHFDNDKSHFDYVIGGKDVLYITVYDEPDLSYDPNTNRSLRVSTDGKISFPFLGDVKVAGFSPFQLEKRLEKLLSEGYIINPHVSVIVAEYHSKEVCVLGAVRNPGVYPLLGRESILEIISKAGGVITSESLGMAGNDIIVMRKNVSAGKETTSASSGTNAPTMIKTDASVDTEIEYIRLDLQKLLRKGDIALNISLQDQDTLYVPMAESMFVFGQVMRPGAIKLLEKEISVIEAISMAGGFTPIASPSRTRIVRVENGIEKTIYININKIVKGEKNKDIILKAGDIVVVPEAFF</sequence>